<keyword evidence="3" id="KW-1185">Reference proteome</keyword>
<sequence>MADLLLKNVHAPNGDGVDVLIRDGRIQQIGSGLAADPAVAVEEGGGALLLPGLIEGHTHLDKTTWGSPWYVNEVGPALTDRIDNERAWRARSGHDAASHSRDLALAFLRAGATRIRTHVDIDTDAGLRHLDGVHATRHALAGRVEIQTVAFPQSGLLARAGTADLLDQALAQGADVLGGLDPSAIDRDPVKSLDILFGLADKHGKPVDIHLHEPGELGAFTLDLILDRVQALGMTGKAVISHAFCLGALEVRRLDGLLKRLAVLDVALLTTAPASRPVPSLRACREAGVTLFGGNDGVRDTWTPYGSPDMLARAMQIGLRNDLRRDDEIAWALECVTGAAAGACGFADYGLASGARADLVLADASCVAQAVAQPAPRRLVISNGVIVARNGEDAAA</sequence>
<dbReference type="SUPFAM" id="SSF51556">
    <property type="entry name" value="Metallo-dependent hydrolases"/>
    <property type="match status" value="1"/>
</dbReference>
<evidence type="ECO:0000313" key="2">
    <source>
        <dbReference type="EMBL" id="EHK67951.1"/>
    </source>
</evidence>
<dbReference type="RefSeq" id="WP_008158882.1">
    <property type="nucleotide sequence ID" value="NZ_AGUF01000013.1"/>
</dbReference>
<keyword evidence="2" id="KW-0378">Hydrolase</keyword>
<dbReference type="Gene3D" id="3.20.20.140">
    <property type="entry name" value="Metal-dependent hydrolases"/>
    <property type="match status" value="1"/>
</dbReference>
<dbReference type="SUPFAM" id="SSF51338">
    <property type="entry name" value="Composite domain of metallo-dependent hydrolases"/>
    <property type="match status" value="1"/>
</dbReference>
<dbReference type="GO" id="GO:0004131">
    <property type="term" value="F:cytosine deaminase activity"/>
    <property type="evidence" value="ECO:0007669"/>
    <property type="project" value="UniProtKB-EC"/>
</dbReference>
<dbReference type="STRING" id="477184.KYC_03539"/>
<gene>
    <name evidence="2" type="ORF">KYC_03539</name>
</gene>
<name>H0F1S3_9BURK</name>
<dbReference type="NCBIfam" id="NF004636">
    <property type="entry name" value="PRK05985.1"/>
    <property type="match status" value="1"/>
</dbReference>
<dbReference type="AlphaFoldDB" id="H0F1S3"/>
<dbReference type="OrthoDB" id="9815027at2"/>
<evidence type="ECO:0000259" key="1">
    <source>
        <dbReference type="Pfam" id="PF07969"/>
    </source>
</evidence>
<proteinExistence type="predicted"/>
<dbReference type="InterPro" id="IPR013108">
    <property type="entry name" value="Amidohydro_3"/>
</dbReference>
<dbReference type="CDD" id="cd01293">
    <property type="entry name" value="Bact_CD"/>
    <property type="match status" value="1"/>
</dbReference>
<comment type="caution">
    <text evidence="2">The sequence shown here is derived from an EMBL/GenBank/DDBJ whole genome shotgun (WGS) entry which is preliminary data.</text>
</comment>
<feature type="domain" description="Amidohydrolase 3" evidence="1">
    <location>
        <begin position="46"/>
        <end position="388"/>
    </location>
</feature>
<dbReference type="InterPro" id="IPR052349">
    <property type="entry name" value="Metallo-hydrolase_Enzymes"/>
</dbReference>
<organism evidence="2 3">
    <name type="scientific">Achromobacter arsenitoxydans SY8</name>
    <dbReference type="NCBI Taxonomy" id="477184"/>
    <lineage>
        <taxon>Bacteria</taxon>
        <taxon>Pseudomonadati</taxon>
        <taxon>Pseudomonadota</taxon>
        <taxon>Betaproteobacteria</taxon>
        <taxon>Burkholderiales</taxon>
        <taxon>Alcaligenaceae</taxon>
        <taxon>Achromobacter</taxon>
    </lineage>
</organism>
<dbReference type="PATRIC" id="fig|477184.5.peg.701"/>
<dbReference type="EC" id="3.5.4.1" evidence="2"/>
<dbReference type="EMBL" id="AGUF01000013">
    <property type="protein sequence ID" value="EHK67951.1"/>
    <property type="molecule type" value="Genomic_DNA"/>
</dbReference>
<dbReference type="PANTHER" id="PTHR32027">
    <property type="entry name" value="CYTOSINE DEAMINASE"/>
    <property type="match status" value="1"/>
</dbReference>
<evidence type="ECO:0000313" key="3">
    <source>
        <dbReference type="Proteomes" id="UP000003113"/>
    </source>
</evidence>
<protein>
    <submittedName>
        <fullName evidence="2">Cytosine deaminase</fullName>
        <ecNumber evidence="2">3.5.4.1</ecNumber>
    </submittedName>
</protein>
<dbReference type="Proteomes" id="UP000003113">
    <property type="component" value="Unassembled WGS sequence"/>
</dbReference>
<dbReference type="PANTHER" id="PTHR32027:SF9">
    <property type="entry name" value="BLL3847 PROTEIN"/>
    <property type="match status" value="1"/>
</dbReference>
<dbReference type="Gene3D" id="2.30.40.10">
    <property type="entry name" value="Urease, subunit C, domain 1"/>
    <property type="match status" value="1"/>
</dbReference>
<dbReference type="InterPro" id="IPR032466">
    <property type="entry name" value="Metal_Hydrolase"/>
</dbReference>
<dbReference type="eggNOG" id="COG0402">
    <property type="taxonomic scope" value="Bacteria"/>
</dbReference>
<dbReference type="Pfam" id="PF07969">
    <property type="entry name" value="Amidohydro_3"/>
    <property type="match status" value="1"/>
</dbReference>
<reference evidence="2 3" key="1">
    <citation type="journal article" date="2012" name="J. Bacteriol.">
        <title>Genome sequence of the highly efficient arsenite-oxidizing bacterium Achromobacter arsenitoxydans SY8.</title>
        <authorList>
            <person name="Li X."/>
            <person name="Hu Y."/>
            <person name="Gong J."/>
            <person name="Lin Y."/>
            <person name="Johnstone L."/>
            <person name="Rensing C."/>
            <person name="Wang G."/>
        </authorList>
    </citation>
    <scope>NUCLEOTIDE SEQUENCE [LARGE SCALE GENOMIC DNA]</scope>
    <source>
        <strain evidence="2 3">SY8</strain>
    </source>
</reference>
<dbReference type="InterPro" id="IPR011059">
    <property type="entry name" value="Metal-dep_hydrolase_composite"/>
</dbReference>
<accession>H0F1S3</accession>